<comment type="caution">
    <text evidence="2">The sequence shown here is derived from an EMBL/GenBank/DDBJ whole genome shotgun (WGS) entry which is preliminary data.</text>
</comment>
<dbReference type="EMBL" id="MCFG01000007">
    <property type="protein sequence ID" value="ORX87544.1"/>
    <property type="molecule type" value="Genomic_DNA"/>
</dbReference>
<evidence type="ECO:0000256" key="1">
    <source>
        <dbReference type="SAM" id="MobiDB-lite"/>
    </source>
</evidence>
<feature type="compositionally biased region" description="Low complexity" evidence="1">
    <location>
        <begin position="90"/>
        <end position="100"/>
    </location>
</feature>
<organism evidence="2 3">
    <name type="scientific">Anaeromyces robustus</name>
    <dbReference type="NCBI Taxonomy" id="1754192"/>
    <lineage>
        <taxon>Eukaryota</taxon>
        <taxon>Fungi</taxon>
        <taxon>Fungi incertae sedis</taxon>
        <taxon>Chytridiomycota</taxon>
        <taxon>Chytridiomycota incertae sedis</taxon>
        <taxon>Neocallimastigomycetes</taxon>
        <taxon>Neocallimastigales</taxon>
        <taxon>Neocallimastigaceae</taxon>
        <taxon>Anaeromyces</taxon>
    </lineage>
</organism>
<accession>A0A1Y1XQD8</accession>
<proteinExistence type="predicted"/>
<dbReference type="AlphaFoldDB" id="A0A1Y1XQD8"/>
<evidence type="ECO:0000313" key="2">
    <source>
        <dbReference type="EMBL" id="ORX87544.1"/>
    </source>
</evidence>
<keyword evidence="3" id="KW-1185">Reference proteome</keyword>
<evidence type="ECO:0000313" key="3">
    <source>
        <dbReference type="Proteomes" id="UP000193944"/>
    </source>
</evidence>
<feature type="compositionally biased region" description="Polar residues" evidence="1">
    <location>
        <begin position="71"/>
        <end position="83"/>
    </location>
</feature>
<protein>
    <submittedName>
        <fullName evidence="2">Uncharacterized protein</fullName>
    </submittedName>
</protein>
<name>A0A1Y1XQD8_9FUNG</name>
<gene>
    <name evidence="2" type="ORF">BCR32DRAFT_274334</name>
</gene>
<sequence>MKFIPTRIRMGEPLAGIDNSNNNSNNSKIFSLNIINNTTSVINSSSNIINNTFSDFLLLVLTAPQSKINPTVPNLTKSINPDNIRQDSRSNSSNNNNFHT</sequence>
<reference evidence="2 3" key="1">
    <citation type="submission" date="2016-08" db="EMBL/GenBank/DDBJ databases">
        <title>A Parts List for Fungal Cellulosomes Revealed by Comparative Genomics.</title>
        <authorList>
            <consortium name="DOE Joint Genome Institute"/>
            <person name="Haitjema C.H."/>
            <person name="Gilmore S.P."/>
            <person name="Henske J.K."/>
            <person name="Solomon K.V."/>
            <person name="De Groot R."/>
            <person name="Kuo A."/>
            <person name="Mondo S.J."/>
            <person name="Salamov A.A."/>
            <person name="Labutti K."/>
            <person name="Zhao Z."/>
            <person name="Chiniquy J."/>
            <person name="Barry K."/>
            <person name="Brewer H.M."/>
            <person name="Purvine S.O."/>
            <person name="Wright A.T."/>
            <person name="Boxma B."/>
            <person name="Van Alen T."/>
            <person name="Hackstein J.H."/>
            <person name="Baker S.E."/>
            <person name="Grigoriev I.V."/>
            <person name="O'Malley M.A."/>
        </authorList>
    </citation>
    <scope>NUCLEOTIDE SEQUENCE [LARGE SCALE GENOMIC DNA]</scope>
    <source>
        <strain evidence="2 3">S4</strain>
    </source>
</reference>
<feature type="region of interest" description="Disordered" evidence="1">
    <location>
        <begin position="71"/>
        <end position="100"/>
    </location>
</feature>
<reference evidence="2 3" key="2">
    <citation type="submission" date="2016-08" db="EMBL/GenBank/DDBJ databases">
        <title>Pervasive Adenine N6-methylation of Active Genes in Fungi.</title>
        <authorList>
            <consortium name="DOE Joint Genome Institute"/>
            <person name="Mondo S.J."/>
            <person name="Dannebaum R.O."/>
            <person name="Kuo R.C."/>
            <person name="Labutti K."/>
            <person name="Haridas S."/>
            <person name="Kuo A."/>
            <person name="Salamov A."/>
            <person name="Ahrendt S.R."/>
            <person name="Lipzen A."/>
            <person name="Sullivan W."/>
            <person name="Andreopoulos W.B."/>
            <person name="Clum A."/>
            <person name="Lindquist E."/>
            <person name="Daum C."/>
            <person name="Ramamoorthy G.K."/>
            <person name="Gryganskyi A."/>
            <person name="Culley D."/>
            <person name="Magnuson J.K."/>
            <person name="James T.Y."/>
            <person name="O'Malley M.A."/>
            <person name="Stajich J.E."/>
            <person name="Spatafora J.W."/>
            <person name="Visel A."/>
            <person name="Grigoriev I.V."/>
        </authorList>
    </citation>
    <scope>NUCLEOTIDE SEQUENCE [LARGE SCALE GENOMIC DNA]</scope>
    <source>
        <strain evidence="2 3">S4</strain>
    </source>
</reference>
<dbReference type="Proteomes" id="UP000193944">
    <property type="component" value="Unassembled WGS sequence"/>
</dbReference>